<organism evidence="2 3">
    <name type="scientific">Linnemannia elongata AG-77</name>
    <dbReference type="NCBI Taxonomy" id="1314771"/>
    <lineage>
        <taxon>Eukaryota</taxon>
        <taxon>Fungi</taxon>
        <taxon>Fungi incertae sedis</taxon>
        <taxon>Mucoromycota</taxon>
        <taxon>Mortierellomycotina</taxon>
        <taxon>Mortierellomycetes</taxon>
        <taxon>Mortierellales</taxon>
        <taxon>Mortierellaceae</taxon>
        <taxon>Linnemannia</taxon>
    </lineage>
</organism>
<feature type="non-terminal residue" evidence="2">
    <location>
        <position position="1"/>
    </location>
</feature>
<reference evidence="2 3" key="1">
    <citation type="submission" date="2016-05" db="EMBL/GenBank/DDBJ databases">
        <title>Genome sequencing reveals origins of a unique bacterial endosymbiosis in the earliest lineages of terrestrial Fungi.</title>
        <authorList>
            <consortium name="DOE Joint Genome Institute"/>
            <person name="Uehling J."/>
            <person name="Gryganskyi A."/>
            <person name="Hameed K."/>
            <person name="Tschaplinski T."/>
            <person name="Misztal P."/>
            <person name="Wu S."/>
            <person name="Desiro A."/>
            <person name="Vande Pol N."/>
            <person name="Du Z.-Y."/>
            <person name="Zienkiewicz A."/>
            <person name="Zienkiewicz K."/>
            <person name="Morin E."/>
            <person name="Tisserant E."/>
            <person name="Splivallo R."/>
            <person name="Hainaut M."/>
            <person name="Henrissat B."/>
            <person name="Ohm R."/>
            <person name="Kuo A."/>
            <person name="Yan J."/>
            <person name="Lipzen A."/>
            <person name="Nolan M."/>
            <person name="Labutti K."/>
            <person name="Barry K."/>
            <person name="Goldstein A."/>
            <person name="Labbe J."/>
            <person name="Schadt C."/>
            <person name="Tuskan G."/>
            <person name="Grigoriev I."/>
            <person name="Martin F."/>
            <person name="Vilgalys R."/>
            <person name="Bonito G."/>
        </authorList>
    </citation>
    <scope>NUCLEOTIDE SEQUENCE [LARGE SCALE GENOMIC DNA]</scope>
    <source>
        <strain evidence="2 3">AG-77</strain>
    </source>
</reference>
<name>A0A197JE11_9FUNG</name>
<dbReference type="EMBL" id="KV442148">
    <property type="protein sequence ID" value="OAQ22674.1"/>
    <property type="molecule type" value="Genomic_DNA"/>
</dbReference>
<keyword evidence="1" id="KW-0472">Membrane</keyword>
<keyword evidence="3" id="KW-1185">Reference proteome</keyword>
<protein>
    <submittedName>
        <fullName evidence="2">Uncharacterized protein</fullName>
    </submittedName>
</protein>
<dbReference type="Proteomes" id="UP000078512">
    <property type="component" value="Unassembled WGS sequence"/>
</dbReference>
<feature type="transmembrane region" description="Helical" evidence="1">
    <location>
        <begin position="12"/>
        <end position="34"/>
    </location>
</feature>
<gene>
    <name evidence="2" type="ORF">K457DRAFT_1886038</name>
</gene>
<sequence>LLKFAIHLRPICPFCALELAFFYLVFLSSFFFTFQTNMASSRPVRVGSASHTSSKKFDSVSARETHIYKTTEEITVARVYEEDESGYAGIEGTFLDGSNAEQVIHAILPDKFVQANTNLYNTHQRLTELYLEERFKGTIIQCSGTITMTLLASGPRIKKYFAMEVKDALVVSEPAQVIRPIQKDIFPTVKIYKKGGIRAQLDLAYQKSSKTHSPPFSASVTRTQAL</sequence>
<proteinExistence type="predicted"/>
<dbReference type="AlphaFoldDB" id="A0A197JE11"/>
<accession>A0A197JE11</accession>
<dbReference type="OrthoDB" id="2448263at2759"/>
<keyword evidence="1" id="KW-0812">Transmembrane</keyword>
<evidence type="ECO:0000313" key="2">
    <source>
        <dbReference type="EMBL" id="OAQ22674.1"/>
    </source>
</evidence>
<evidence type="ECO:0000256" key="1">
    <source>
        <dbReference type="SAM" id="Phobius"/>
    </source>
</evidence>
<keyword evidence="1" id="KW-1133">Transmembrane helix</keyword>
<evidence type="ECO:0000313" key="3">
    <source>
        <dbReference type="Proteomes" id="UP000078512"/>
    </source>
</evidence>